<keyword evidence="2" id="KW-0255">Endonuclease</keyword>
<dbReference type="PANTHER" id="PTHR36181:SF4">
    <property type="entry name" value="LAGLIDADG ENDONUCLEASE"/>
    <property type="match status" value="1"/>
</dbReference>
<dbReference type="SUPFAM" id="SSF55608">
    <property type="entry name" value="Homing endonucleases"/>
    <property type="match status" value="2"/>
</dbReference>
<dbReference type="AlphaFoldDB" id="R9U1Q7"/>
<dbReference type="PANTHER" id="PTHR36181">
    <property type="entry name" value="INTRON-ENCODED ENDONUCLEASE AI3-RELATED"/>
    <property type="match status" value="1"/>
</dbReference>
<name>R9U1Q7_BOTFB</name>
<gene>
    <name evidence="2" type="ordered locus">BC1G_20011</name>
</gene>
<dbReference type="FunFam" id="3.10.28.10:FF:000010">
    <property type="entry name" value="LAGLIDADG homing endonuclease I-LtrII"/>
    <property type="match status" value="1"/>
</dbReference>
<dbReference type="InterPro" id="IPR051289">
    <property type="entry name" value="LAGLIDADG_Endonuclease"/>
</dbReference>
<dbReference type="InterPro" id="IPR004860">
    <property type="entry name" value="LAGLIDADG_dom"/>
</dbReference>
<accession>R9U1Q7</accession>
<dbReference type="Pfam" id="PF00961">
    <property type="entry name" value="LAGLIDADG_1"/>
    <property type="match status" value="2"/>
</dbReference>
<keyword evidence="2" id="KW-0540">Nuclease</keyword>
<dbReference type="GO" id="GO:0004519">
    <property type="term" value="F:endonuclease activity"/>
    <property type="evidence" value="ECO:0007669"/>
    <property type="project" value="UniProtKB-KW"/>
</dbReference>
<dbReference type="Gene3D" id="3.10.28.10">
    <property type="entry name" value="Homing endonucleases"/>
    <property type="match status" value="2"/>
</dbReference>
<feature type="domain" description="Homing endonuclease LAGLIDADG" evidence="1">
    <location>
        <begin position="58"/>
        <end position="155"/>
    </location>
</feature>
<sequence>MVNRSLRIIINKFFYPEFLFAYKTGENNNVRVYSTTTPVLPSYNLKGNNSYYLNPYYITGFVDAEGCFTTSIFKDSRMSTKWQVKAIFSISLHNKDIKILEAIQRTWGVGKIYKHGKDSVVYRVSSLKNLTVILNHFDKYPLITHKLADFLLFKQSISLIERKEHLTEGGLLKLVGIKDVLNWGLSEKFKESFPNIIPAVRPEIKPTQIKNIWWLIGFVEGEGCFMVIAQESKNKTTHNISLRFTITQHVRDSVLIDSFLNYLGCGRCYSSRNEVTFIVSTFSDINNKIIPLFKKYPLLGTKQEDYLDFLKVASLIVSKEHLSKEGVEKIKILQSNMNSKRIH</sequence>
<protein>
    <submittedName>
        <fullName evidence="2">LAGLIDADG endonuclease</fullName>
    </submittedName>
</protein>
<feature type="domain" description="Homing endonuclease LAGLIDADG" evidence="1">
    <location>
        <begin position="215"/>
        <end position="312"/>
    </location>
</feature>
<keyword evidence="2" id="KW-0378">Hydrolase</keyword>
<dbReference type="GO" id="GO:0005739">
    <property type="term" value="C:mitochondrion"/>
    <property type="evidence" value="ECO:0007669"/>
    <property type="project" value="UniProtKB-ARBA"/>
</dbReference>
<evidence type="ECO:0000259" key="1">
    <source>
        <dbReference type="Pfam" id="PF00961"/>
    </source>
</evidence>
<organism evidence="2">
    <name type="scientific">Botryotinia fuckeliana (strain B05.10)</name>
    <name type="common">Noble rot fungus</name>
    <name type="synonym">Botrytis cinerea</name>
    <dbReference type="NCBI Taxonomy" id="332648"/>
    <lineage>
        <taxon>Eukaryota</taxon>
        <taxon>Fungi</taxon>
        <taxon>Dikarya</taxon>
        <taxon>Ascomycota</taxon>
        <taxon>Pezizomycotina</taxon>
        <taxon>Leotiomycetes</taxon>
        <taxon>Helotiales</taxon>
        <taxon>Sclerotiniaceae</taxon>
        <taxon>Botrytis</taxon>
    </lineage>
</organism>
<evidence type="ECO:0000313" key="2">
    <source>
        <dbReference type="EMBL" id="AGN49025.1"/>
    </source>
</evidence>
<proteinExistence type="predicted"/>
<keyword evidence="2" id="KW-0496">Mitochondrion</keyword>
<dbReference type="EMBL" id="KC832409">
    <property type="protein sequence ID" value="AGN49025.1"/>
    <property type="molecule type" value="Genomic_DNA"/>
</dbReference>
<reference evidence="2" key="1">
    <citation type="submission" date="2013-03" db="EMBL/GenBank/DDBJ databases">
        <title>The Genome Sequence of Botryotinia fuckeliana B05.10 mitochondrial assembly.</title>
        <authorList>
            <consortium name="The Broad Institute Genome Sequencing Platform"/>
            <person name="van Kan J."/>
            <person name="Stassen J."/>
            <person name="Cuomo C."/>
            <person name="Walker B."/>
            <person name="Young S.K."/>
            <person name="Zeng Q."/>
            <person name="Gargeya S."/>
            <person name="Fitzgerald M."/>
            <person name="Haas B."/>
            <person name="Abouelleil A."/>
            <person name="Alvarado L."/>
            <person name="Arachchi H.M."/>
            <person name="Berlin A.M."/>
            <person name="Chapman S.B."/>
            <person name="Dewar J."/>
            <person name="Goldberg J."/>
            <person name="Griggs A."/>
            <person name="Gujja S."/>
            <person name="Hansen M."/>
            <person name="Howarth C."/>
            <person name="Imamovic A."/>
            <person name="Larimer J."/>
            <person name="McCowan C."/>
            <person name="Murphy C."/>
            <person name="Neiman D."/>
            <person name="Pearson M."/>
            <person name="Priest M."/>
            <person name="Roberts A."/>
            <person name="Saif S."/>
            <person name="Shea T."/>
            <person name="Sisk P."/>
            <person name="Sykes S."/>
            <person name="Wortman J."/>
            <person name="Nusbaum C."/>
            <person name="Birren B."/>
        </authorList>
    </citation>
    <scope>NUCLEOTIDE SEQUENCE [LARGE SCALE GENOMIC DNA]</scope>
    <source>
        <strain evidence="2">B05.10</strain>
    </source>
</reference>
<geneLocation type="mitochondrion" evidence="2"/>
<dbReference type="InterPro" id="IPR027434">
    <property type="entry name" value="Homing_endonucl"/>
</dbReference>